<keyword evidence="4" id="KW-1185">Reference proteome</keyword>
<accession>A0A4S3PQR7</accession>
<reference evidence="3 4" key="1">
    <citation type="journal article" date="2019" name="Indoor Air">
        <title>Impacts of indoor surface finishes on bacterial viability.</title>
        <authorList>
            <person name="Hu J."/>
            <person name="Maamar S.B."/>
            <person name="Glawe A.J."/>
            <person name="Gottel N."/>
            <person name="Gilbert J.A."/>
            <person name="Hartmann E.M."/>
        </authorList>
    </citation>
    <scope>NUCLEOTIDE SEQUENCE [LARGE SCALE GENOMIC DNA]</scope>
    <source>
        <strain evidence="3 4">AF060A6</strain>
    </source>
</reference>
<feature type="coiled-coil region" evidence="1">
    <location>
        <begin position="89"/>
        <end position="137"/>
    </location>
</feature>
<evidence type="ECO:0000256" key="1">
    <source>
        <dbReference type="SAM" id="Coils"/>
    </source>
</evidence>
<name>A0A4S3PQR7_9BACI</name>
<dbReference type="OrthoDB" id="2871491at2"/>
<keyword evidence="1" id="KW-0175">Coiled coil</keyword>
<dbReference type="RefSeq" id="WP_136380228.1">
    <property type="nucleotide sequence ID" value="NZ_SLUB01000026.1"/>
</dbReference>
<evidence type="ECO:0000256" key="2">
    <source>
        <dbReference type="SAM" id="MobiDB-lite"/>
    </source>
</evidence>
<sequence length="251" mass="28927">MPFKRNGHKENDRDALVKRITKLEVEFKRINTLEVTMKRFLKMESHLLAISTMNALEESAVKGKKEKQYPSIPDDFEAKINATVEKRMRAQWFHEMDKLKEQLHVLTQNMTSLKERIQQCESENKQIFEEFQEIKKALGSQTQSTHLPIVYQDIKVERMLIDKYELNNNIAHLGVRDLSGSLNVGATYGTGIIPSDLAEDFLSTMNDFKKGKKGEQKGDEQTEQADTHEDKSGGMKVDMNEKGTEIFIEED</sequence>
<dbReference type="EMBL" id="SLUB01000026">
    <property type="protein sequence ID" value="THE11585.1"/>
    <property type="molecule type" value="Genomic_DNA"/>
</dbReference>
<gene>
    <name evidence="3" type="ORF">E1I69_14120</name>
</gene>
<dbReference type="Proteomes" id="UP000306477">
    <property type="component" value="Unassembled WGS sequence"/>
</dbReference>
<dbReference type="AlphaFoldDB" id="A0A4S3PQR7"/>
<comment type="caution">
    <text evidence="3">The sequence shown here is derived from an EMBL/GenBank/DDBJ whole genome shotgun (WGS) entry which is preliminary data.</text>
</comment>
<evidence type="ECO:0000313" key="3">
    <source>
        <dbReference type="EMBL" id="THE11585.1"/>
    </source>
</evidence>
<proteinExistence type="predicted"/>
<organism evidence="3 4">
    <name type="scientific">Bacillus timonensis</name>
    <dbReference type="NCBI Taxonomy" id="1033734"/>
    <lineage>
        <taxon>Bacteria</taxon>
        <taxon>Bacillati</taxon>
        <taxon>Bacillota</taxon>
        <taxon>Bacilli</taxon>
        <taxon>Bacillales</taxon>
        <taxon>Bacillaceae</taxon>
        <taxon>Bacillus</taxon>
    </lineage>
</organism>
<evidence type="ECO:0000313" key="4">
    <source>
        <dbReference type="Proteomes" id="UP000306477"/>
    </source>
</evidence>
<protein>
    <submittedName>
        <fullName evidence="3">Uncharacterized protein</fullName>
    </submittedName>
</protein>
<feature type="compositionally biased region" description="Basic and acidic residues" evidence="2">
    <location>
        <begin position="209"/>
        <end position="244"/>
    </location>
</feature>
<feature type="region of interest" description="Disordered" evidence="2">
    <location>
        <begin position="209"/>
        <end position="251"/>
    </location>
</feature>